<evidence type="ECO:0000256" key="7">
    <source>
        <dbReference type="ARBA" id="ARBA00022756"/>
    </source>
</evidence>
<gene>
    <name evidence="11" type="primary">bioW</name>
    <name evidence="12" type="ORF">SAMN06265353_0732</name>
</gene>
<name>A0A285NVX5_9AQUI</name>
<keyword evidence="9 11" id="KW-0460">Magnesium</keyword>
<evidence type="ECO:0000256" key="6">
    <source>
        <dbReference type="ARBA" id="ARBA00022741"/>
    </source>
</evidence>
<dbReference type="NCBIfam" id="TIGR01204">
    <property type="entry name" value="bioW"/>
    <property type="match status" value="1"/>
</dbReference>
<evidence type="ECO:0000256" key="3">
    <source>
        <dbReference type="ARBA" id="ARBA00011738"/>
    </source>
</evidence>
<evidence type="ECO:0000256" key="5">
    <source>
        <dbReference type="ARBA" id="ARBA00022598"/>
    </source>
</evidence>
<dbReference type="NCBIfam" id="NF002360">
    <property type="entry name" value="PRK01322.1"/>
    <property type="match status" value="1"/>
</dbReference>
<evidence type="ECO:0000313" key="12">
    <source>
        <dbReference type="EMBL" id="SNZ13388.1"/>
    </source>
</evidence>
<keyword evidence="13" id="KW-1185">Reference proteome</keyword>
<reference evidence="13" key="1">
    <citation type="submission" date="2017-09" db="EMBL/GenBank/DDBJ databases">
        <authorList>
            <person name="Varghese N."/>
            <person name="Submissions S."/>
        </authorList>
    </citation>
    <scope>NUCLEOTIDE SEQUENCE [LARGE SCALE GENOMIC DNA]</scope>
    <source>
        <strain evidence="13">DSM 2913</strain>
    </source>
</reference>
<accession>A0A285NVX5</accession>
<dbReference type="HAMAP" id="MF_00668">
    <property type="entry name" value="BioW"/>
    <property type="match status" value="1"/>
</dbReference>
<dbReference type="EMBL" id="OBEN01000002">
    <property type="protein sequence ID" value="SNZ13388.1"/>
    <property type="molecule type" value="Genomic_DNA"/>
</dbReference>
<keyword evidence="5 11" id="KW-0436">Ligase</keyword>
<sequence length="244" mass="28093">MRSVRMRAELDGKHVSGAERVIPHYELERVVAELLKRPKRYDKIVITVERVDNIETIPYSLPIKSYDFESVEQAHNFVVKKLKEIGISEDLVRKALKLLTEGPNPKGGNMRGAVLMDVESGERLEPDQERGIRTSRIDWRNRSAVKEALKERGIKKFYLERLIDALAIATKNIHCGVIAEVCWSDDPEYTTGYIASKDLGYIRIKPMKEENTPIGGRVYFIKRENLQKLIECLEKKVMLIEQLV</sequence>
<dbReference type="GO" id="GO:0042410">
    <property type="term" value="F:6-carboxyhexanoate-CoA ligase activity"/>
    <property type="evidence" value="ECO:0007669"/>
    <property type="project" value="UniProtKB-UniRule"/>
</dbReference>
<evidence type="ECO:0000256" key="4">
    <source>
        <dbReference type="ARBA" id="ARBA00012984"/>
    </source>
</evidence>
<comment type="subunit">
    <text evidence="3 11">Homodimer.</text>
</comment>
<dbReference type="GO" id="GO:0005524">
    <property type="term" value="F:ATP binding"/>
    <property type="evidence" value="ECO:0007669"/>
    <property type="project" value="UniProtKB-KW"/>
</dbReference>
<dbReference type="Proteomes" id="UP000218627">
    <property type="component" value="Unassembled WGS sequence"/>
</dbReference>
<keyword evidence="6 11" id="KW-0547">Nucleotide-binding</keyword>
<dbReference type="EC" id="6.2.1.14" evidence="4 11"/>
<evidence type="ECO:0000256" key="2">
    <source>
        <dbReference type="ARBA" id="ARBA00005075"/>
    </source>
</evidence>
<comment type="catalytic activity">
    <reaction evidence="10 11">
        <text>heptanedioate + ATP + CoA = 6-carboxyhexanoyl-CoA + AMP + diphosphate</text>
        <dbReference type="Rhea" id="RHEA:14781"/>
        <dbReference type="ChEBI" id="CHEBI:30616"/>
        <dbReference type="ChEBI" id="CHEBI:33019"/>
        <dbReference type="ChEBI" id="CHEBI:36165"/>
        <dbReference type="ChEBI" id="CHEBI:57287"/>
        <dbReference type="ChEBI" id="CHEBI:57360"/>
        <dbReference type="ChEBI" id="CHEBI:456215"/>
        <dbReference type="EC" id="6.2.1.14"/>
    </reaction>
</comment>
<dbReference type="GO" id="GO:0009102">
    <property type="term" value="P:biotin biosynthetic process"/>
    <property type="evidence" value="ECO:0007669"/>
    <property type="project" value="UniProtKB-UniRule"/>
</dbReference>
<dbReference type="Pfam" id="PF03744">
    <property type="entry name" value="BioW"/>
    <property type="match status" value="1"/>
</dbReference>
<dbReference type="OrthoDB" id="9792985at2"/>
<proteinExistence type="inferred from homology"/>
<comment type="similarity">
    <text evidence="11">Belongs to the BioW family.</text>
</comment>
<comment type="function">
    <text evidence="11">Catalyzes the transformation of pimelate into pimeloyl-CoA with concomitant hydrolysis of ATP to AMP.</text>
</comment>
<evidence type="ECO:0000313" key="13">
    <source>
        <dbReference type="Proteomes" id="UP000218627"/>
    </source>
</evidence>
<organism evidence="12 13">
    <name type="scientific">Hydrogenobacter hydrogenophilus</name>
    <dbReference type="NCBI Taxonomy" id="35835"/>
    <lineage>
        <taxon>Bacteria</taxon>
        <taxon>Pseudomonadati</taxon>
        <taxon>Aquificota</taxon>
        <taxon>Aquificia</taxon>
        <taxon>Aquificales</taxon>
        <taxon>Aquificaceae</taxon>
        <taxon>Hydrogenobacter</taxon>
    </lineage>
</organism>
<evidence type="ECO:0000256" key="10">
    <source>
        <dbReference type="ARBA" id="ARBA00049553"/>
    </source>
</evidence>
<comment type="cofactor">
    <cofactor evidence="1 11">
        <name>Mg(2+)</name>
        <dbReference type="ChEBI" id="CHEBI:18420"/>
    </cofactor>
</comment>
<dbReference type="InterPro" id="IPR005499">
    <property type="entry name" value="BioW"/>
</dbReference>
<protein>
    <recommendedName>
        <fullName evidence="4 11">6-carboxyhexanoate--CoA ligase</fullName>
        <ecNumber evidence="4 11">6.2.1.14</ecNumber>
    </recommendedName>
    <alternativeName>
        <fullName evidence="11">Pimeloyl-CoA synthase</fullName>
    </alternativeName>
</protein>
<comment type="pathway">
    <text evidence="2 11">Metabolic intermediate metabolism; pimeloyl-CoA biosynthesis; pimeloyl-CoA from pimelate: step 1/1.</text>
</comment>
<evidence type="ECO:0000256" key="8">
    <source>
        <dbReference type="ARBA" id="ARBA00022840"/>
    </source>
</evidence>
<keyword evidence="7 11" id="KW-0093">Biotin biosynthesis</keyword>
<evidence type="ECO:0000256" key="11">
    <source>
        <dbReference type="HAMAP-Rule" id="MF_00668"/>
    </source>
</evidence>
<dbReference type="AlphaFoldDB" id="A0A285NVX5"/>
<evidence type="ECO:0000256" key="1">
    <source>
        <dbReference type="ARBA" id="ARBA00001946"/>
    </source>
</evidence>
<dbReference type="RefSeq" id="WP_096601209.1">
    <property type="nucleotide sequence ID" value="NZ_OBEN01000002.1"/>
</dbReference>
<evidence type="ECO:0000256" key="9">
    <source>
        <dbReference type="ARBA" id="ARBA00022842"/>
    </source>
</evidence>
<keyword evidence="8 11" id="KW-0067">ATP-binding</keyword>
<dbReference type="UniPathway" id="UPA00999">
    <property type="reaction ID" value="UER00351"/>
</dbReference>
<dbReference type="GO" id="GO:0000287">
    <property type="term" value="F:magnesium ion binding"/>
    <property type="evidence" value="ECO:0007669"/>
    <property type="project" value="UniProtKB-UniRule"/>
</dbReference>